<dbReference type="KEGG" id="cput:CONPUDRAFT_169429"/>
<comment type="caution">
    <text evidence="1">The sequence shown here is derived from an EMBL/GenBank/DDBJ whole genome shotgun (WGS) entry which is preliminary data.</text>
</comment>
<organism evidence="1 2">
    <name type="scientific">Coniophora puteana (strain RWD-64-598)</name>
    <name type="common">Brown rot fungus</name>
    <dbReference type="NCBI Taxonomy" id="741705"/>
    <lineage>
        <taxon>Eukaryota</taxon>
        <taxon>Fungi</taxon>
        <taxon>Dikarya</taxon>
        <taxon>Basidiomycota</taxon>
        <taxon>Agaricomycotina</taxon>
        <taxon>Agaricomycetes</taxon>
        <taxon>Agaricomycetidae</taxon>
        <taxon>Boletales</taxon>
        <taxon>Coniophorineae</taxon>
        <taxon>Coniophoraceae</taxon>
        <taxon>Coniophora</taxon>
    </lineage>
</organism>
<dbReference type="GeneID" id="19206225"/>
<sequence length="75" mass="8636">HHIDHPSTTALFITTARLHHDTDFIRPPSFRHCIYLYPTCTIIPRQRCTIPSATIASPETYTPATRCGYVRRRGQ</sequence>
<accession>A0A5M3M992</accession>
<evidence type="ECO:0000313" key="2">
    <source>
        <dbReference type="Proteomes" id="UP000053558"/>
    </source>
</evidence>
<evidence type="ECO:0000313" key="1">
    <source>
        <dbReference type="EMBL" id="EIW75673.1"/>
    </source>
</evidence>
<reference evidence="2" key="1">
    <citation type="journal article" date="2012" name="Science">
        <title>The Paleozoic origin of enzymatic lignin decomposition reconstructed from 31 fungal genomes.</title>
        <authorList>
            <person name="Floudas D."/>
            <person name="Binder M."/>
            <person name="Riley R."/>
            <person name="Barry K."/>
            <person name="Blanchette R.A."/>
            <person name="Henrissat B."/>
            <person name="Martinez A.T."/>
            <person name="Otillar R."/>
            <person name="Spatafora J.W."/>
            <person name="Yadav J.S."/>
            <person name="Aerts A."/>
            <person name="Benoit I."/>
            <person name="Boyd A."/>
            <person name="Carlson A."/>
            <person name="Copeland A."/>
            <person name="Coutinho P.M."/>
            <person name="de Vries R.P."/>
            <person name="Ferreira P."/>
            <person name="Findley K."/>
            <person name="Foster B."/>
            <person name="Gaskell J."/>
            <person name="Glotzer D."/>
            <person name="Gorecki P."/>
            <person name="Heitman J."/>
            <person name="Hesse C."/>
            <person name="Hori C."/>
            <person name="Igarashi K."/>
            <person name="Jurgens J.A."/>
            <person name="Kallen N."/>
            <person name="Kersten P."/>
            <person name="Kohler A."/>
            <person name="Kuees U."/>
            <person name="Kumar T.K.A."/>
            <person name="Kuo A."/>
            <person name="LaButti K."/>
            <person name="Larrondo L.F."/>
            <person name="Lindquist E."/>
            <person name="Ling A."/>
            <person name="Lombard V."/>
            <person name="Lucas S."/>
            <person name="Lundell T."/>
            <person name="Martin R."/>
            <person name="McLaughlin D.J."/>
            <person name="Morgenstern I."/>
            <person name="Morin E."/>
            <person name="Murat C."/>
            <person name="Nagy L.G."/>
            <person name="Nolan M."/>
            <person name="Ohm R.A."/>
            <person name="Patyshakuliyeva A."/>
            <person name="Rokas A."/>
            <person name="Ruiz-Duenas F.J."/>
            <person name="Sabat G."/>
            <person name="Salamov A."/>
            <person name="Samejima M."/>
            <person name="Schmutz J."/>
            <person name="Slot J.C."/>
            <person name="St John F."/>
            <person name="Stenlid J."/>
            <person name="Sun H."/>
            <person name="Sun S."/>
            <person name="Syed K."/>
            <person name="Tsang A."/>
            <person name="Wiebenga A."/>
            <person name="Young D."/>
            <person name="Pisabarro A."/>
            <person name="Eastwood D.C."/>
            <person name="Martin F."/>
            <person name="Cullen D."/>
            <person name="Grigoriev I.V."/>
            <person name="Hibbett D.S."/>
        </authorList>
    </citation>
    <scope>NUCLEOTIDE SEQUENCE [LARGE SCALE GENOMIC DNA]</scope>
    <source>
        <strain evidence="2">RWD-64-598 SS2</strain>
    </source>
</reference>
<feature type="non-terminal residue" evidence="1">
    <location>
        <position position="1"/>
    </location>
</feature>
<dbReference type="RefSeq" id="XP_007774362.1">
    <property type="nucleotide sequence ID" value="XM_007776172.1"/>
</dbReference>
<dbReference type="EMBL" id="JH711588">
    <property type="protein sequence ID" value="EIW75673.1"/>
    <property type="molecule type" value="Genomic_DNA"/>
</dbReference>
<protein>
    <submittedName>
        <fullName evidence="1">Uncharacterized protein</fullName>
    </submittedName>
</protein>
<keyword evidence="2" id="KW-1185">Reference proteome</keyword>
<proteinExistence type="predicted"/>
<dbReference type="AlphaFoldDB" id="A0A5M3M992"/>
<dbReference type="Proteomes" id="UP000053558">
    <property type="component" value="Unassembled WGS sequence"/>
</dbReference>
<name>A0A5M3M992_CONPW</name>
<gene>
    <name evidence="1" type="ORF">CONPUDRAFT_169429</name>
</gene>